<organism evidence="2 3">
    <name type="scientific">Pararge aegeria aegeria</name>
    <dbReference type="NCBI Taxonomy" id="348720"/>
    <lineage>
        <taxon>Eukaryota</taxon>
        <taxon>Metazoa</taxon>
        <taxon>Ecdysozoa</taxon>
        <taxon>Arthropoda</taxon>
        <taxon>Hexapoda</taxon>
        <taxon>Insecta</taxon>
        <taxon>Pterygota</taxon>
        <taxon>Neoptera</taxon>
        <taxon>Endopterygota</taxon>
        <taxon>Lepidoptera</taxon>
        <taxon>Glossata</taxon>
        <taxon>Ditrysia</taxon>
        <taxon>Papilionoidea</taxon>
        <taxon>Nymphalidae</taxon>
        <taxon>Satyrinae</taxon>
        <taxon>Satyrini</taxon>
        <taxon>Parargina</taxon>
        <taxon>Pararge</taxon>
    </lineage>
</organism>
<protein>
    <submittedName>
        <fullName evidence="2">Jg5088 protein</fullName>
    </submittedName>
</protein>
<feature type="region of interest" description="Disordered" evidence="1">
    <location>
        <begin position="1"/>
        <end position="31"/>
    </location>
</feature>
<evidence type="ECO:0000313" key="3">
    <source>
        <dbReference type="Proteomes" id="UP000838756"/>
    </source>
</evidence>
<dbReference type="EMBL" id="CAKXAJ010009337">
    <property type="protein sequence ID" value="CAH2211139.1"/>
    <property type="molecule type" value="Genomic_DNA"/>
</dbReference>
<reference evidence="2" key="1">
    <citation type="submission" date="2022-03" db="EMBL/GenBank/DDBJ databases">
        <authorList>
            <person name="Lindestad O."/>
        </authorList>
    </citation>
    <scope>NUCLEOTIDE SEQUENCE</scope>
</reference>
<accession>A0A8S4QM42</accession>
<evidence type="ECO:0000313" key="2">
    <source>
        <dbReference type="EMBL" id="CAH2211139.1"/>
    </source>
</evidence>
<comment type="caution">
    <text evidence="2">The sequence shown here is derived from an EMBL/GenBank/DDBJ whole genome shotgun (WGS) entry which is preliminary data.</text>
</comment>
<dbReference type="AlphaFoldDB" id="A0A8S4QM42"/>
<gene>
    <name evidence="2" type="primary">jg5088</name>
    <name evidence="2" type="ORF">PAEG_LOCUS2976</name>
</gene>
<evidence type="ECO:0000256" key="1">
    <source>
        <dbReference type="SAM" id="MobiDB-lite"/>
    </source>
</evidence>
<keyword evidence="3" id="KW-1185">Reference proteome</keyword>
<dbReference type="Proteomes" id="UP000838756">
    <property type="component" value="Unassembled WGS sequence"/>
</dbReference>
<name>A0A8S4QM42_9NEOP</name>
<sequence length="91" mass="10209">MCLQLHRQPSPSERHSKAAGGRAKHGGSEMAITKKERKYPAKFVVGFFLDQDALRTLVALVLSLRIWISPSSHYRVILMYASKVTPMGLLE</sequence>
<proteinExistence type="predicted"/>